<dbReference type="AlphaFoldDB" id="A0A937RGM4"/>
<reference evidence="2" key="1">
    <citation type="submission" date="2020-12" db="EMBL/GenBank/DDBJ databases">
        <title>Genomic characterization of non-nitrogen-fixing Frankia strains.</title>
        <authorList>
            <person name="Carlos-Shanley C."/>
            <person name="Guerra T."/>
            <person name="Hahn D."/>
        </authorList>
    </citation>
    <scope>NUCLEOTIDE SEQUENCE</scope>
    <source>
        <strain evidence="2">CN6</strain>
    </source>
</reference>
<feature type="region of interest" description="Disordered" evidence="1">
    <location>
        <begin position="1"/>
        <end position="41"/>
    </location>
</feature>
<gene>
    <name evidence="2" type="ORF">I7412_02175</name>
</gene>
<evidence type="ECO:0000256" key="1">
    <source>
        <dbReference type="SAM" id="MobiDB-lite"/>
    </source>
</evidence>
<protein>
    <submittedName>
        <fullName evidence="2">Glutamate synthase</fullName>
    </submittedName>
</protein>
<dbReference type="PIRSF" id="PIRSF006519">
    <property type="entry name" value="GOGAT_dom3"/>
    <property type="match status" value="1"/>
</dbReference>
<keyword evidence="3" id="KW-1185">Reference proteome</keyword>
<dbReference type="PANTHER" id="PTHR39673">
    <property type="entry name" value="TUNGSTEN FORMYLMETHANOFURAN DEHYDROGENASE, SUBUNIT C (FWDC)"/>
    <property type="match status" value="1"/>
</dbReference>
<accession>A0A937RGM4</accession>
<proteinExistence type="predicted"/>
<dbReference type="InterPro" id="IPR012061">
    <property type="entry name" value="Glu_synth_lsu_3"/>
</dbReference>
<dbReference type="Gene3D" id="2.160.20.60">
    <property type="entry name" value="Glutamate synthase, alpha subunit, C-terminal domain"/>
    <property type="match status" value="1"/>
</dbReference>
<dbReference type="PANTHER" id="PTHR39673:SF5">
    <property type="entry name" value="TUNGSTEN-CONTAINING FORMYLMETHANOFURAN DEHYDROGENASE 2 SUBUNIT C"/>
    <property type="match status" value="1"/>
</dbReference>
<dbReference type="Proteomes" id="UP000604475">
    <property type="component" value="Unassembled WGS sequence"/>
</dbReference>
<dbReference type="SUPFAM" id="SSF69336">
    <property type="entry name" value="Alpha subunit of glutamate synthase, C-terminal domain"/>
    <property type="match status" value="1"/>
</dbReference>
<dbReference type="CDD" id="cd00504">
    <property type="entry name" value="GXGXG"/>
    <property type="match status" value="1"/>
</dbReference>
<organism evidence="2 3">
    <name type="scientific">Frankia nepalensis</name>
    <dbReference type="NCBI Taxonomy" id="1836974"/>
    <lineage>
        <taxon>Bacteria</taxon>
        <taxon>Bacillati</taxon>
        <taxon>Actinomycetota</taxon>
        <taxon>Actinomycetes</taxon>
        <taxon>Frankiales</taxon>
        <taxon>Frankiaceae</taxon>
        <taxon>Frankia</taxon>
    </lineage>
</organism>
<dbReference type="GO" id="GO:0016491">
    <property type="term" value="F:oxidoreductase activity"/>
    <property type="evidence" value="ECO:0007669"/>
    <property type="project" value="InterPro"/>
</dbReference>
<name>A0A937RGM4_9ACTN</name>
<sequence length="283" mass="29108">MAPLSEEARARRSHATYGYEAGARGRRGEAETPSGGEAEVLSEPATVLAPAGTAERTVTFDLGVTTVRALNSELHAPTATSYEVLRPQGAHAIAAGVHAPLTIDVRGHAGYYCAGMNDGGLITVQGNVGTGVAENMMSGVVRVRGDASQSAGATAHGGLLVIEGSASMRCGISMKGVDIVVGGDIGPMSAFMAQAGRLVVCGDAGDGLGDSIYEARIYVRGTVAGLGADCVEKDLRAEHRAELAELLTAAGIDPVGEYAPERFRRYGSARRLYHFAAGNSAAY</sequence>
<feature type="compositionally biased region" description="Basic and acidic residues" evidence="1">
    <location>
        <begin position="1"/>
        <end position="10"/>
    </location>
</feature>
<evidence type="ECO:0000313" key="2">
    <source>
        <dbReference type="EMBL" id="MBL7626003.1"/>
    </source>
</evidence>
<dbReference type="RefSeq" id="WP_238428826.1">
    <property type="nucleotide sequence ID" value="NZ_JADWYU010000083.1"/>
</dbReference>
<evidence type="ECO:0000313" key="3">
    <source>
        <dbReference type="Proteomes" id="UP000604475"/>
    </source>
</evidence>
<dbReference type="InterPro" id="IPR036485">
    <property type="entry name" value="Glu_synth_asu_C_sf"/>
</dbReference>
<dbReference type="EMBL" id="JAEACQ010000122">
    <property type="protein sequence ID" value="MBL7626003.1"/>
    <property type="molecule type" value="Genomic_DNA"/>
</dbReference>
<comment type="caution">
    <text evidence="2">The sequence shown here is derived from an EMBL/GenBank/DDBJ whole genome shotgun (WGS) entry which is preliminary data.</text>
</comment>